<dbReference type="SUPFAM" id="SSF63992">
    <property type="entry name" value="Dipeptide transport protein"/>
    <property type="match status" value="1"/>
</dbReference>
<evidence type="ECO:0000313" key="1">
    <source>
        <dbReference type="EMBL" id="PKK89441.1"/>
    </source>
</evidence>
<dbReference type="InterPro" id="IPR036177">
    <property type="entry name" value="Peptidase_M55_sf"/>
</dbReference>
<evidence type="ECO:0008006" key="3">
    <source>
        <dbReference type="Google" id="ProtNLM"/>
    </source>
</evidence>
<dbReference type="EMBL" id="PGXC01000017">
    <property type="protein sequence ID" value="PKK89441.1"/>
    <property type="molecule type" value="Genomic_DNA"/>
</dbReference>
<dbReference type="InterPro" id="IPR007035">
    <property type="entry name" value="Peptidase_M55"/>
</dbReference>
<dbReference type="Proteomes" id="UP000233256">
    <property type="component" value="Unassembled WGS sequence"/>
</dbReference>
<organism evidence="1 2">
    <name type="scientific">Candidatus Wallbacteria bacterium HGW-Wallbacteria-1</name>
    <dbReference type="NCBI Taxonomy" id="2013854"/>
    <lineage>
        <taxon>Bacteria</taxon>
        <taxon>Candidatus Walliibacteriota</taxon>
    </lineage>
</organism>
<accession>A0A2N1PM76</accession>
<dbReference type="Pfam" id="PF04951">
    <property type="entry name" value="Peptidase_M55"/>
    <property type="match status" value="1"/>
</dbReference>
<name>A0A2N1PM76_9BACT</name>
<dbReference type="Gene3D" id="3.40.50.10780">
    <property type="entry name" value="Dipeptide transport protein"/>
    <property type="match status" value="1"/>
</dbReference>
<dbReference type="AlphaFoldDB" id="A0A2N1PM76"/>
<reference evidence="1 2" key="1">
    <citation type="journal article" date="2017" name="ISME J.">
        <title>Potential for microbial H2 and metal transformations associated with novel bacteria and archaea in deep terrestrial subsurface sediments.</title>
        <authorList>
            <person name="Hernsdorf A.W."/>
            <person name="Amano Y."/>
            <person name="Miyakawa K."/>
            <person name="Ise K."/>
            <person name="Suzuki Y."/>
            <person name="Anantharaman K."/>
            <person name="Probst A."/>
            <person name="Burstein D."/>
            <person name="Thomas B.C."/>
            <person name="Banfield J.F."/>
        </authorList>
    </citation>
    <scope>NUCLEOTIDE SEQUENCE [LARGE SCALE GENOMIC DNA]</scope>
    <source>
        <strain evidence="1">HGW-Wallbacteria-1</strain>
    </source>
</reference>
<comment type="caution">
    <text evidence="1">The sequence shown here is derived from an EMBL/GenBank/DDBJ whole genome shotgun (WGS) entry which is preliminary data.</text>
</comment>
<gene>
    <name evidence="1" type="ORF">CVV64_14265</name>
</gene>
<sequence length="292" mass="31139">MKIYVICDLEGVAGVVDYRQQCSFGGEYYSGAREQATMELNALVEGAIDGGATEIVAWDGHGNFPGGIDSYLLHNGCRLILGGGEAGPVGLDESFDVMMLLGLHAMCGKSRAVLAHSFFRGLDELSVNGVEMGEVGLNMLTAGWYGIPTIFISGDKAAIDEASALVQGITCAVVKEGISETPLSLDSQSPCISLSGDAACDLIREKSLHSVISFIENRSINHEKSGNEKSGLEVSPVGMKTVQPFIVKPPFHVRVRFSSAEMAAAREDVNNARLVDDFTLEYTVMDPADIVI</sequence>
<protein>
    <recommendedName>
        <fullName evidence="3">Peptidase M55</fullName>
    </recommendedName>
</protein>
<evidence type="ECO:0000313" key="2">
    <source>
        <dbReference type="Proteomes" id="UP000233256"/>
    </source>
</evidence>
<dbReference type="InterPro" id="IPR027476">
    <property type="entry name" value="DppA_N"/>
</dbReference>
<proteinExistence type="predicted"/>